<name>A0A8H5CG05_9AGAR</name>
<evidence type="ECO:0000313" key="3">
    <source>
        <dbReference type="EMBL" id="KAF5341061.1"/>
    </source>
</evidence>
<protein>
    <submittedName>
        <fullName evidence="3">Uncharacterized protein</fullName>
    </submittedName>
</protein>
<feature type="transmembrane region" description="Helical" evidence="2">
    <location>
        <begin position="75"/>
        <end position="96"/>
    </location>
</feature>
<organism evidence="3 4">
    <name type="scientific">Ephemerocybe angulata</name>
    <dbReference type="NCBI Taxonomy" id="980116"/>
    <lineage>
        <taxon>Eukaryota</taxon>
        <taxon>Fungi</taxon>
        <taxon>Dikarya</taxon>
        <taxon>Basidiomycota</taxon>
        <taxon>Agaricomycotina</taxon>
        <taxon>Agaricomycetes</taxon>
        <taxon>Agaricomycetidae</taxon>
        <taxon>Agaricales</taxon>
        <taxon>Agaricineae</taxon>
        <taxon>Psathyrellaceae</taxon>
        <taxon>Ephemerocybe</taxon>
    </lineage>
</organism>
<feature type="compositionally biased region" description="Low complexity" evidence="1">
    <location>
        <begin position="132"/>
        <end position="157"/>
    </location>
</feature>
<gene>
    <name evidence="3" type="ORF">D9611_005945</name>
</gene>
<keyword evidence="2" id="KW-0472">Membrane</keyword>
<evidence type="ECO:0000256" key="1">
    <source>
        <dbReference type="SAM" id="MobiDB-lite"/>
    </source>
</evidence>
<comment type="caution">
    <text evidence="3">The sequence shown here is derived from an EMBL/GenBank/DDBJ whole genome shotgun (WGS) entry which is preliminary data.</text>
</comment>
<accession>A0A8H5CG05</accession>
<dbReference type="OrthoDB" id="3248709at2759"/>
<reference evidence="3 4" key="1">
    <citation type="journal article" date="2020" name="ISME J.">
        <title>Uncovering the hidden diversity of litter-decomposition mechanisms in mushroom-forming fungi.</title>
        <authorList>
            <person name="Floudas D."/>
            <person name="Bentzer J."/>
            <person name="Ahren D."/>
            <person name="Johansson T."/>
            <person name="Persson P."/>
            <person name="Tunlid A."/>
        </authorList>
    </citation>
    <scope>NUCLEOTIDE SEQUENCE [LARGE SCALE GENOMIC DNA]</scope>
    <source>
        <strain evidence="3 4">CBS 175.51</strain>
    </source>
</reference>
<dbReference type="Proteomes" id="UP000541558">
    <property type="component" value="Unassembled WGS sequence"/>
</dbReference>
<keyword evidence="2" id="KW-1133">Transmembrane helix</keyword>
<keyword evidence="4" id="KW-1185">Reference proteome</keyword>
<evidence type="ECO:0000313" key="4">
    <source>
        <dbReference type="Proteomes" id="UP000541558"/>
    </source>
</evidence>
<dbReference type="EMBL" id="JAACJK010000002">
    <property type="protein sequence ID" value="KAF5341061.1"/>
    <property type="molecule type" value="Genomic_DNA"/>
</dbReference>
<keyword evidence="2" id="KW-0812">Transmembrane</keyword>
<feature type="region of interest" description="Disordered" evidence="1">
    <location>
        <begin position="107"/>
        <end position="157"/>
    </location>
</feature>
<sequence>MASISQSKSILGGLKDAVVNRFKPHRTEALLRIRFNMLGLVVLFILATLLPLPSLPKAIIVTLTRRYSEKWNNEWTYRWICVFETSLAVIFSVNILQSAYAIKYPRAAPPPTPAKRGNALDFKSPKSTQNTPQKSKLLASQSSPQPQKPFSFSPSSSLSSSLSGSTLNYPPSPVSTPTRVMQYSTITTPRSSLASSTSTVGYTPSPAVPAYRGKLFNSTGRALDGSYLGRIVKTEDSDSDDP</sequence>
<proteinExistence type="predicted"/>
<feature type="transmembrane region" description="Helical" evidence="2">
    <location>
        <begin position="35"/>
        <end position="55"/>
    </location>
</feature>
<evidence type="ECO:0000256" key="2">
    <source>
        <dbReference type="SAM" id="Phobius"/>
    </source>
</evidence>
<dbReference type="AlphaFoldDB" id="A0A8H5CG05"/>